<reference evidence="1" key="1">
    <citation type="journal article" date="2018" name="Genome Biol.">
        <title>SKESA: strategic k-mer extension for scrupulous assemblies.</title>
        <authorList>
            <person name="Souvorov A."/>
            <person name="Agarwala R."/>
            <person name="Lipman D.J."/>
        </authorList>
    </citation>
    <scope>NUCLEOTIDE SEQUENCE</scope>
    <source>
        <strain evidence="1">RS189</strain>
    </source>
</reference>
<protein>
    <submittedName>
        <fullName evidence="1">Uncharacterized protein</fullName>
    </submittedName>
</protein>
<reference evidence="1" key="2">
    <citation type="submission" date="2020-11" db="EMBL/GenBank/DDBJ databases">
        <authorList>
            <consortium name="NCBI Pathogen Detection Project"/>
        </authorList>
    </citation>
    <scope>NUCLEOTIDE SEQUENCE</scope>
    <source>
        <strain evidence="1">RS189</strain>
    </source>
</reference>
<comment type="caution">
    <text evidence="1">The sequence shown here is derived from an EMBL/GenBank/DDBJ whole genome shotgun (WGS) entry which is preliminary data.</text>
</comment>
<dbReference type="EMBL" id="DACUGV010000003">
    <property type="protein sequence ID" value="HAT7592573.1"/>
    <property type="molecule type" value="Genomic_DNA"/>
</dbReference>
<dbReference type="Gene3D" id="2.60.40.2970">
    <property type="match status" value="1"/>
</dbReference>
<evidence type="ECO:0000313" key="2">
    <source>
        <dbReference type="Proteomes" id="UP000867745"/>
    </source>
</evidence>
<name>A0AA38DRH8_9ENTR</name>
<dbReference type="RefSeq" id="WP_137366182.1">
    <property type="nucleotide sequence ID" value="NZ_JAYMFA010000001.1"/>
</dbReference>
<accession>A0AA38DRH8</accession>
<proteinExistence type="predicted"/>
<sequence length="292" mass="34610">MKRFIYLNKLNFKKILLMILVIPNWLSANELSIIKYGYGMRGWNGYEYEKAQLHPKQWYLPNYPIVRFKSFEVANTNEQALNGLYLSLSVNNNNNNILATLSFKNEKSHPYFIRTTSLPYIPTKNKEIASDIKLCRMLFFISTANISLDYLGSICDYRSSFEKDDWYKLSPHSEVHFQIKLNEYYYFMPNIKIYSIRTTDFTFVKQEWFIEQNINEKILSLIGDGNNPHQYHIPPHLPPIKNNYISESNQLIKFMDRFNFKGINSNNILMVKSNQVHIKIDGKKVKSLYYKD</sequence>
<evidence type="ECO:0000313" key="1">
    <source>
        <dbReference type="EMBL" id="HAT7592573.1"/>
    </source>
</evidence>
<organism evidence="1 2">
    <name type="scientific">Citrobacter werkmanii</name>
    <dbReference type="NCBI Taxonomy" id="67827"/>
    <lineage>
        <taxon>Bacteria</taxon>
        <taxon>Pseudomonadati</taxon>
        <taxon>Pseudomonadota</taxon>
        <taxon>Gammaproteobacteria</taxon>
        <taxon>Enterobacterales</taxon>
        <taxon>Enterobacteriaceae</taxon>
        <taxon>Citrobacter</taxon>
        <taxon>Citrobacter freundii complex</taxon>
    </lineage>
</organism>
<dbReference type="AlphaFoldDB" id="A0AA38DRH8"/>
<dbReference type="Proteomes" id="UP000867745">
    <property type="component" value="Unassembled WGS sequence"/>
</dbReference>
<gene>
    <name evidence="1" type="ORF">JAW44_002317</name>
</gene>